<evidence type="ECO:0000313" key="2">
    <source>
        <dbReference type="Proteomes" id="UP000183832"/>
    </source>
</evidence>
<protein>
    <submittedName>
        <fullName evidence="1">CLUMA_CG013545, isoform A</fullName>
    </submittedName>
</protein>
<accession>A0A1J1IJ96</accession>
<dbReference type="OrthoDB" id="10453474at2759"/>
<keyword evidence="2" id="KW-1185">Reference proteome</keyword>
<proteinExistence type="predicted"/>
<dbReference type="EMBL" id="CVRI01000054">
    <property type="protein sequence ID" value="CRL00272.1"/>
    <property type="molecule type" value="Genomic_DNA"/>
</dbReference>
<dbReference type="Proteomes" id="UP000183832">
    <property type="component" value="Unassembled WGS sequence"/>
</dbReference>
<organism evidence="1 2">
    <name type="scientific">Clunio marinus</name>
    <dbReference type="NCBI Taxonomy" id="568069"/>
    <lineage>
        <taxon>Eukaryota</taxon>
        <taxon>Metazoa</taxon>
        <taxon>Ecdysozoa</taxon>
        <taxon>Arthropoda</taxon>
        <taxon>Hexapoda</taxon>
        <taxon>Insecta</taxon>
        <taxon>Pterygota</taxon>
        <taxon>Neoptera</taxon>
        <taxon>Endopterygota</taxon>
        <taxon>Diptera</taxon>
        <taxon>Nematocera</taxon>
        <taxon>Chironomoidea</taxon>
        <taxon>Chironomidae</taxon>
        <taxon>Clunio</taxon>
    </lineage>
</organism>
<name>A0A1J1IJ96_9DIPT</name>
<sequence>MDSRYKPDIHKSKSGKVTRKYCDKAFKKNLEKALKINNGEPDNIDKIKTNRCLYDYPEKRIIEYVNNLSIDIQKKVEESMKVNQDDKEIFEFARFMSKISGKKKPQELPFVMKLMSESDNIPHDTFTNNVNFKALNRFLYSAVCGLPDTTDLNDETRKVLFDTFEMLKDQIEHDSTPEFMQELKSKISAGFTEESHHKIVELAKITQHTSINPLNFPFEYLLNGILPLENTE</sequence>
<evidence type="ECO:0000313" key="1">
    <source>
        <dbReference type="EMBL" id="CRL00272.1"/>
    </source>
</evidence>
<dbReference type="AlphaFoldDB" id="A0A1J1IJ96"/>
<reference evidence="1 2" key="1">
    <citation type="submission" date="2015-04" db="EMBL/GenBank/DDBJ databases">
        <authorList>
            <person name="Syromyatnikov M.Y."/>
            <person name="Popov V.N."/>
        </authorList>
    </citation>
    <scope>NUCLEOTIDE SEQUENCE [LARGE SCALE GENOMIC DNA]</scope>
</reference>
<gene>
    <name evidence="1" type="ORF">CLUMA_CG013545</name>
</gene>